<name>A0A7G6X352_9ACTN</name>
<keyword evidence="2" id="KW-1185">Reference proteome</keyword>
<sequence>MTAIGDVVERHNPGPYPADELAILAGVTPADVQKVLDRMVADGTATPPTDTQETDPRKHRCGNVRRAIWGRGFGGE</sequence>
<dbReference type="AlphaFoldDB" id="A0A7G6X352"/>
<dbReference type="EMBL" id="CP043661">
    <property type="protein sequence ID" value="QNE20667.1"/>
    <property type="molecule type" value="Genomic_DNA"/>
</dbReference>
<organism evidence="1 2">
    <name type="scientific">Kribbella qitaiheensis</name>
    <dbReference type="NCBI Taxonomy" id="1544730"/>
    <lineage>
        <taxon>Bacteria</taxon>
        <taxon>Bacillati</taxon>
        <taxon>Actinomycetota</taxon>
        <taxon>Actinomycetes</taxon>
        <taxon>Propionibacteriales</taxon>
        <taxon>Kribbellaceae</taxon>
        <taxon>Kribbella</taxon>
    </lineage>
</organism>
<accession>A0A7G6X352</accession>
<reference evidence="1 2" key="2">
    <citation type="journal article" date="2020" name="Microbiol. Resour. Announc.">
        <title>Antarctic desert soil bacteria exhibit high novel natural product potential, evaluated through long-read genome sequencing and comparative genomics.</title>
        <authorList>
            <person name="Benaud N."/>
            <person name="Edwards R.J."/>
            <person name="Amos T.G."/>
            <person name="D'Agostino P.M."/>
            <person name="Gutierrez-Chavez C."/>
            <person name="Montgomery K."/>
            <person name="Nicetic I."/>
            <person name="Ferrari B.C."/>
        </authorList>
    </citation>
    <scope>NUCLEOTIDE SEQUENCE [LARGE SCALE GENOMIC DNA]</scope>
    <source>
        <strain evidence="1 2">SPB151</strain>
    </source>
</reference>
<dbReference type="RefSeq" id="WP_185443066.1">
    <property type="nucleotide sequence ID" value="NZ_CP043661.1"/>
</dbReference>
<dbReference type="Proteomes" id="UP000515563">
    <property type="component" value="Chromosome"/>
</dbReference>
<evidence type="ECO:0000313" key="1">
    <source>
        <dbReference type="EMBL" id="QNE20667.1"/>
    </source>
</evidence>
<gene>
    <name evidence="1" type="ORF">F1D05_25585</name>
</gene>
<dbReference type="KEGG" id="kqi:F1D05_25585"/>
<protein>
    <submittedName>
        <fullName evidence="1">Uncharacterized protein</fullName>
    </submittedName>
</protein>
<reference evidence="2" key="1">
    <citation type="submission" date="2019-09" db="EMBL/GenBank/DDBJ databases">
        <title>Antimicrobial potential of Antarctic Bacteria.</title>
        <authorList>
            <person name="Benaud N."/>
            <person name="Edwards R.J."/>
            <person name="Ferrari B.C."/>
        </authorList>
    </citation>
    <scope>NUCLEOTIDE SEQUENCE [LARGE SCALE GENOMIC DNA]</scope>
    <source>
        <strain evidence="2">SPB151</strain>
    </source>
</reference>
<proteinExistence type="predicted"/>
<evidence type="ECO:0000313" key="2">
    <source>
        <dbReference type="Proteomes" id="UP000515563"/>
    </source>
</evidence>